<dbReference type="AlphaFoldDB" id="E7RQW1"/>
<feature type="domain" description="ABC transporter" evidence="4">
    <location>
        <begin position="38"/>
        <end position="264"/>
    </location>
</feature>
<evidence type="ECO:0000313" key="5">
    <source>
        <dbReference type="EMBL" id="EFZ36649.1"/>
    </source>
</evidence>
<keyword evidence="2" id="KW-0547">Nucleotide-binding</keyword>
<dbReference type="Pfam" id="PF00005">
    <property type="entry name" value="ABC_tran"/>
    <property type="match status" value="1"/>
</dbReference>
<keyword evidence="1" id="KW-0813">Transport</keyword>
<dbReference type="Proteomes" id="UP000005580">
    <property type="component" value="Unassembled WGS sequence"/>
</dbReference>
<keyword evidence="3 5" id="KW-0067">ATP-binding</keyword>
<dbReference type="EMBL" id="AEPE02000005">
    <property type="protein sequence ID" value="EFZ36649.1"/>
    <property type="molecule type" value="Genomic_DNA"/>
</dbReference>
<proteinExistence type="predicted"/>
<dbReference type="eggNOG" id="COG1131">
    <property type="taxonomic scope" value="Bacteria"/>
</dbReference>
<organism evidence="5 6">
    <name type="scientific">Hoylesella oralis ATCC 33269</name>
    <dbReference type="NCBI Taxonomy" id="873533"/>
    <lineage>
        <taxon>Bacteria</taxon>
        <taxon>Pseudomonadati</taxon>
        <taxon>Bacteroidota</taxon>
        <taxon>Bacteroidia</taxon>
        <taxon>Bacteroidales</taxon>
        <taxon>Prevotellaceae</taxon>
        <taxon>Hoylesella</taxon>
    </lineage>
</organism>
<dbReference type="HOGENOM" id="CLU_000604_1_2_10"/>
<sequence length="276" mass="31816">MRRLFLPDISSKAYIRVLRTALKAQLFQLNNNDNMSTLEVKRLTFSYKKTRGAVFRDFNMELSPGHIYGLLGANGTGKSTMLYLMSGLLTPQSGLVTYNGTDVRKRLPGTMREIFIVPDEFELPNVTLKHYIETNRMFYPRFSEEDMNTYLDVFNTHTDAKLSELSLGQRKKIFMSFAMATHTRVLLMDEPTNGLDILSKEQFRTFLTKGRNEESIFVVATHQVKDIEAVLDRIIMIDGTRIIAETDADSIRKDGKIDLEQYYKDTLKSKENNHEQ</sequence>
<dbReference type="CDD" id="cd03230">
    <property type="entry name" value="ABC_DR_subfamily_A"/>
    <property type="match status" value="1"/>
</dbReference>
<reference evidence="5" key="1">
    <citation type="submission" date="2011-01" db="EMBL/GenBank/DDBJ databases">
        <authorList>
            <person name="Muzny D."/>
            <person name="Qin X."/>
            <person name="Buhay C."/>
            <person name="Dugan-Rocha S."/>
            <person name="Ding Y."/>
            <person name="Chen G."/>
            <person name="Hawes A."/>
            <person name="Holder M."/>
            <person name="Jhangiani S."/>
            <person name="Johnson A."/>
            <person name="Khan Z."/>
            <person name="Li Z."/>
            <person name="Liu W."/>
            <person name="Liu X."/>
            <person name="Perez L."/>
            <person name="Shen H."/>
            <person name="Wang Q."/>
            <person name="Watt J."/>
            <person name="Xi L."/>
            <person name="Xin Y."/>
            <person name="Zhou J."/>
            <person name="Deng J."/>
            <person name="Jiang H."/>
            <person name="Liu Y."/>
            <person name="Qu J."/>
            <person name="Song X.-Z."/>
            <person name="Zhang L."/>
            <person name="Villasana D."/>
            <person name="Johnson A."/>
            <person name="Liu J."/>
            <person name="Liyanage D."/>
            <person name="Lorensuhewa L."/>
            <person name="Robinson T."/>
            <person name="Song A."/>
            <person name="Song B.-B."/>
            <person name="Dinh H."/>
            <person name="Thornton R."/>
            <person name="Coyle M."/>
            <person name="Francisco L."/>
            <person name="Jackson L."/>
            <person name="Javaid M."/>
            <person name="Korchina V."/>
            <person name="Kovar C."/>
            <person name="Mata R."/>
            <person name="Mathew T."/>
            <person name="Ngo R."/>
            <person name="Nguyen L."/>
            <person name="Nguyen N."/>
            <person name="Okwuonu G."/>
            <person name="Ongeri F."/>
            <person name="Pham C."/>
            <person name="Simmons D."/>
            <person name="Wilczek-Boney K."/>
            <person name="Hale W."/>
            <person name="Jakkamsetti A."/>
            <person name="Pham P."/>
            <person name="Ruth R."/>
            <person name="San Lucas F."/>
            <person name="Warren J."/>
            <person name="Zhang J."/>
            <person name="Zhao Z."/>
            <person name="Zhou C."/>
            <person name="Zhu D."/>
            <person name="Lee S."/>
            <person name="Bess C."/>
            <person name="Blankenburg K."/>
            <person name="Forbes L."/>
            <person name="Fu Q."/>
            <person name="Gubbala S."/>
            <person name="Hirani K."/>
            <person name="Jayaseelan J.C."/>
            <person name="Lara F."/>
            <person name="Munidasa M."/>
            <person name="Palculict T."/>
            <person name="Patil S."/>
            <person name="Pu L.-L."/>
            <person name="Saada N."/>
            <person name="Tang L."/>
            <person name="Weissenberger G."/>
            <person name="Zhu Y."/>
            <person name="Hemphill L."/>
            <person name="Shang Y."/>
            <person name="Youmans B."/>
            <person name="Ayvaz T."/>
            <person name="Ross M."/>
            <person name="Santibanez J."/>
            <person name="Aqrawi P."/>
            <person name="Gross S."/>
            <person name="Joshi V."/>
            <person name="Fowler G."/>
            <person name="Nazareth L."/>
            <person name="Reid J."/>
            <person name="Worley K."/>
            <person name="Petrosino J."/>
            <person name="Highlander S."/>
            <person name="Gibbs R."/>
        </authorList>
    </citation>
    <scope>NUCLEOTIDE SEQUENCE [LARGE SCALE GENOMIC DNA]</scope>
    <source>
        <strain evidence="5">ATCC 33269</strain>
    </source>
</reference>
<accession>E7RQW1</accession>
<evidence type="ECO:0000256" key="2">
    <source>
        <dbReference type="ARBA" id="ARBA00022741"/>
    </source>
</evidence>
<gene>
    <name evidence="5" type="ORF">HMPREF0663_11562</name>
</gene>
<dbReference type="STRING" id="28134.SAMN05444288_2373"/>
<dbReference type="InterPro" id="IPR051782">
    <property type="entry name" value="ABC_Transporter_VariousFunc"/>
</dbReference>
<dbReference type="SMART" id="SM00382">
    <property type="entry name" value="AAA"/>
    <property type="match status" value="1"/>
</dbReference>
<evidence type="ECO:0000313" key="6">
    <source>
        <dbReference type="Proteomes" id="UP000005580"/>
    </source>
</evidence>
<dbReference type="Gene3D" id="3.40.50.300">
    <property type="entry name" value="P-loop containing nucleotide triphosphate hydrolases"/>
    <property type="match status" value="1"/>
</dbReference>
<dbReference type="PANTHER" id="PTHR42939">
    <property type="entry name" value="ABC TRANSPORTER ATP-BINDING PROTEIN ALBC-RELATED"/>
    <property type="match status" value="1"/>
</dbReference>
<keyword evidence="6" id="KW-1185">Reference proteome</keyword>
<dbReference type="InterPro" id="IPR003593">
    <property type="entry name" value="AAA+_ATPase"/>
</dbReference>
<dbReference type="GO" id="GO:0005524">
    <property type="term" value="F:ATP binding"/>
    <property type="evidence" value="ECO:0007669"/>
    <property type="project" value="UniProtKB-KW"/>
</dbReference>
<dbReference type="PROSITE" id="PS50893">
    <property type="entry name" value="ABC_TRANSPORTER_2"/>
    <property type="match status" value="1"/>
</dbReference>
<dbReference type="SUPFAM" id="SSF52540">
    <property type="entry name" value="P-loop containing nucleoside triphosphate hydrolases"/>
    <property type="match status" value="1"/>
</dbReference>
<evidence type="ECO:0000259" key="4">
    <source>
        <dbReference type="PROSITE" id="PS50893"/>
    </source>
</evidence>
<name>E7RQW1_9BACT</name>
<comment type="caution">
    <text evidence="5">The sequence shown here is derived from an EMBL/GenBank/DDBJ whole genome shotgun (WGS) entry which is preliminary data.</text>
</comment>
<evidence type="ECO:0000256" key="1">
    <source>
        <dbReference type="ARBA" id="ARBA00022448"/>
    </source>
</evidence>
<protein>
    <submittedName>
        <fullName evidence="5">ABC transporter, ATP-binding protein</fullName>
    </submittedName>
</protein>
<dbReference type="InterPro" id="IPR003439">
    <property type="entry name" value="ABC_transporter-like_ATP-bd"/>
</dbReference>
<dbReference type="GO" id="GO:0016887">
    <property type="term" value="F:ATP hydrolysis activity"/>
    <property type="evidence" value="ECO:0007669"/>
    <property type="project" value="InterPro"/>
</dbReference>
<dbReference type="PANTHER" id="PTHR42939:SF1">
    <property type="entry name" value="ABC TRANSPORTER ATP-BINDING PROTEIN ALBC-RELATED"/>
    <property type="match status" value="1"/>
</dbReference>
<dbReference type="InterPro" id="IPR027417">
    <property type="entry name" value="P-loop_NTPase"/>
</dbReference>
<evidence type="ECO:0000256" key="3">
    <source>
        <dbReference type="ARBA" id="ARBA00022840"/>
    </source>
</evidence>